<dbReference type="PROSITE" id="PS01031">
    <property type="entry name" value="SHSP"/>
    <property type="match status" value="1"/>
</dbReference>
<name>A0A9X1HZ79_9BACT</name>
<dbReference type="SUPFAM" id="SSF49764">
    <property type="entry name" value="HSP20-like chaperones"/>
    <property type="match status" value="1"/>
</dbReference>
<organism evidence="4 5">
    <name type="scientific">Fulvivirga sedimenti</name>
    <dbReference type="NCBI Taxonomy" id="2879465"/>
    <lineage>
        <taxon>Bacteria</taxon>
        <taxon>Pseudomonadati</taxon>
        <taxon>Bacteroidota</taxon>
        <taxon>Cytophagia</taxon>
        <taxon>Cytophagales</taxon>
        <taxon>Fulvivirgaceae</taxon>
        <taxon>Fulvivirga</taxon>
    </lineage>
</organism>
<dbReference type="AlphaFoldDB" id="A0A9X1HZ79"/>
<proteinExistence type="inferred from homology"/>
<dbReference type="InterPro" id="IPR008978">
    <property type="entry name" value="HSP20-like_chaperone"/>
</dbReference>
<evidence type="ECO:0000256" key="2">
    <source>
        <dbReference type="RuleBase" id="RU003616"/>
    </source>
</evidence>
<comment type="similarity">
    <text evidence="1 2">Belongs to the small heat shock protein (HSP20) family.</text>
</comment>
<reference evidence="4" key="1">
    <citation type="submission" date="2021-09" db="EMBL/GenBank/DDBJ databases">
        <title>Fulvivirga sp. isolated from coastal sediment.</title>
        <authorList>
            <person name="Yu H."/>
        </authorList>
    </citation>
    <scope>NUCLEOTIDE SEQUENCE</scope>
    <source>
        <strain evidence="4">1062</strain>
    </source>
</reference>
<dbReference type="Proteomes" id="UP001139409">
    <property type="component" value="Unassembled WGS sequence"/>
</dbReference>
<comment type="caution">
    <text evidence="4">The sequence shown here is derived from an EMBL/GenBank/DDBJ whole genome shotgun (WGS) entry which is preliminary data.</text>
</comment>
<protein>
    <submittedName>
        <fullName evidence="4">Hsp20/alpha crystallin family protein</fullName>
    </submittedName>
</protein>
<evidence type="ECO:0000259" key="3">
    <source>
        <dbReference type="PROSITE" id="PS01031"/>
    </source>
</evidence>
<gene>
    <name evidence="4" type="ORF">LDX50_30055</name>
</gene>
<dbReference type="Pfam" id="PF00011">
    <property type="entry name" value="HSP20"/>
    <property type="match status" value="1"/>
</dbReference>
<dbReference type="Gene3D" id="2.60.40.790">
    <property type="match status" value="1"/>
</dbReference>
<evidence type="ECO:0000256" key="1">
    <source>
        <dbReference type="PROSITE-ProRule" id="PRU00285"/>
    </source>
</evidence>
<feature type="domain" description="SHSP" evidence="3">
    <location>
        <begin position="30"/>
        <end position="138"/>
    </location>
</feature>
<evidence type="ECO:0000313" key="4">
    <source>
        <dbReference type="EMBL" id="MCA6079154.1"/>
    </source>
</evidence>
<dbReference type="RefSeq" id="WP_225700015.1">
    <property type="nucleotide sequence ID" value="NZ_JAIXNE010000010.1"/>
</dbReference>
<dbReference type="InterPro" id="IPR002068">
    <property type="entry name" value="A-crystallin/Hsp20_dom"/>
</dbReference>
<evidence type="ECO:0000313" key="5">
    <source>
        <dbReference type="Proteomes" id="UP001139409"/>
    </source>
</evidence>
<accession>A0A9X1HZ79</accession>
<dbReference type="CDD" id="cd00298">
    <property type="entry name" value="ACD_sHsps_p23-like"/>
    <property type="match status" value="1"/>
</dbReference>
<keyword evidence="5" id="KW-1185">Reference proteome</keyword>
<dbReference type="EMBL" id="JAIXNE010000010">
    <property type="protein sequence ID" value="MCA6079154.1"/>
    <property type="molecule type" value="Genomic_DNA"/>
</dbReference>
<sequence length="138" mass="15512">MQTPGGNMKYEISKNEVHRILTSANVLNTMNGGMVESQISVVRNLHEYHVKVTAPGISEEHLKVEIVEKHLIVSHQLEFELQDGKKVVVPHVLAACPLSLDIDHSRITADYNDGLLEVRLPLSDFTSGYRREINITKD</sequence>